<dbReference type="EMBL" id="BEXD01000850">
    <property type="protein sequence ID" value="GBB90626.1"/>
    <property type="molecule type" value="Genomic_DNA"/>
</dbReference>
<proteinExistence type="predicted"/>
<keyword evidence="1" id="KW-1133">Transmembrane helix</keyword>
<feature type="transmembrane region" description="Helical" evidence="1">
    <location>
        <begin position="55"/>
        <end position="78"/>
    </location>
</feature>
<evidence type="ECO:0000313" key="2">
    <source>
        <dbReference type="EMBL" id="GBB90626.1"/>
    </source>
</evidence>
<sequence length="85" mass="10090">MCRSFAVNWQLTDIIRGWSESLNYSDTLWQSESLELKSYQLIYRSHNVRRLLQNFNLMVISCIDDCVIVNYVLLIFLFCPKPIPN</sequence>
<accession>A0A2Z6RDA6</accession>
<evidence type="ECO:0000313" key="3">
    <source>
        <dbReference type="Proteomes" id="UP000247702"/>
    </source>
</evidence>
<dbReference type="AlphaFoldDB" id="A0A2Z6RDA6"/>
<name>A0A2Z6RDA6_9GLOM</name>
<keyword evidence="1" id="KW-0812">Transmembrane</keyword>
<organism evidence="2 3">
    <name type="scientific">Rhizophagus clarus</name>
    <dbReference type="NCBI Taxonomy" id="94130"/>
    <lineage>
        <taxon>Eukaryota</taxon>
        <taxon>Fungi</taxon>
        <taxon>Fungi incertae sedis</taxon>
        <taxon>Mucoromycota</taxon>
        <taxon>Glomeromycotina</taxon>
        <taxon>Glomeromycetes</taxon>
        <taxon>Glomerales</taxon>
        <taxon>Glomeraceae</taxon>
        <taxon>Rhizophagus</taxon>
    </lineage>
</organism>
<reference evidence="2 3" key="1">
    <citation type="submission" date="2017-11" db="EMBL/GenBank/DDBJ databases">
        <title>The genome of Rhizophagus clarus HR1 reveals common genetic basis of auxotrophy among arbuscular mycorrhizal fungi.</title>
        <authorList>
            <person name="Kobayashi Y."/>
        </authorList>
    </citation>
    <scope>NUCLEOTIDE SEQUENCE [LARGE SCALE GENOMIC DNA]</scope>
    <source>
        <strain evidence="2 3">HR1</strain>
    </source>
</reference>
<protein>
    <submittedName>
        <fullName evidence="2">Uncharacterized protein</fullName>
    </submittedName>
</protein>
<keyword evidence="3" id="KW-1185">Reference proteome</keyword>
<dbReference type="Proteomes" id="UP000247702">
    <property type="component" value="Unassembled WGS sequence"/>
</dbReference>
<comment type="caution">
    <text evidence="2">The sequence shown here is derived from an EMBL/GenBank/DDBJ whole genome shotgun (WGS) entry which is preliminary data.</text>
</comment>
<gene>
    <name evidence="2" type="ORF">RclHR1_17630002</name>
</gene>
<evidence type="ECO:0000256" key="1">
    <source>
        <dbReference type="SAM" id="Phobius"/>
    </source>
</evidence>
<keyword evidence="1" id="KW-0472">Membrane</keyword>